<accession>A0AAV4F8N2</accession>
<gene>
    <name evidence="2" type="ORF">ElyMa_005624600</name>
</gene>
<reference evidence="2 3" key="1">
    <citation type="journal article" date="2021" name="Elife">
        <title>Chloroplast acquisition without the gene transfer in kleptoplastic sea slugs, Plakobranchus ocellatus.</title>
        <authorList>
            <person name="Maeda T."/>
            <person name="Takahashi S."/>
            <person name="Yoshida T."/>
            <person name="Shimamura S."/>
            <person name="Takaki Y."/>
            <person name="Nagai Y."/>
            <person name="Toyoda A."/>
            <person name="Suzuki Y."/>
            <person name="Arimoto A."/>
            <person name="Ishii H."/>
            <person name="Satoh N."/>
            <person name="Nishiyama T."/>
            <person name="Hasebe M."/>
            <person name="Maruyama T."/>
            <person name="Minagawa J."/>
            <person name="Obokata J."/>
            <person name="Shigenobu S."/>
        </authorList>
    </citation>
    <scope>NUCLEOTIDE SEQUENCE [LARGE SCALE GENOMIC DNA]</scope>
</reference>
<organism evidence="2 3">
    <name type="scientific">Elysia marginata</name>
    <dbReference type="NCBI Taxonomy" id="1093978"/>
    <lineage>
        <taxon>Eukaryota</taxon>
        <taxon>Metazoa</taxon>
        <taxon>Spiralia</taxon>
        <taxon>Lophotrochozoa</taxon>
        <taxon>Mollusca</taxon>
        <taxon>Gastropoda</taxon>
        <taxon>Heterobranchia</taxon>
        <taxon>Euthyneura</taxon>
        <taxon>Panpulmonata</taxon>
        <taxon>Sacoglossa</taxon>
        <taxon>Placobranchoidea</taxon>
        <taxon>Plakobranchidae</taxon>
        <taxon>Elysia</taxon>
    </lineage>
</organism>
<evidence type="ECO:0000313" key="2">
    <source>
        <dbReference type="EMBL" id="GFR69191.1"/>
    </source>
</evidence>
<keyword evidence="3" id="KW-1185">Reference proteome</keyword>
<evidence type="ECO:0000256" key="1">
    <source>
        <dbReference type="SAM" id="MobiDB-lite"/>
    </source>
</evidence>
<proteinExistence type="predicted"/>
<evidence type="ECO:0000313" key="3">
    <source>
        <dbReference type="Proteomes" id="UP000762676"/>
    </source>
</evidence>
<comment type="caution">
    <text evidence="2">The sequence shown here is derived from an EMBL/GenBank/DDBJ whole genome shotgun (WGS) entry which is preliminary data.</text>
</comment>
<feature type="region of interest" description="Disordered" evidence="1">
    <location>
        <begin position="131"/>
        <end position="205"/>
    </location>
</feature>
<feature type="compositionally biased region" description="Basic and acidic residues" evidence="1">
    <location>
        <begin position="163"/>
        <end position="199"/>
    </location>
</feature>
<dbReference type="AlphaFoldDB" id="A0AAV4F8N2"/>
<protein>
    <submittedName>
        <fullName evidence="2">Uncharacterized protein</fullName>
    </submittedName>
</protein>
<dbReference type="EMBL" id="BMAT01011260">
    <property type="protein sequence ID" value="GFR69191.1"/>
    <property type="molecule type" value="Genomic_DNA"/>
</dbReference>
<name>A0AAV4F8N2_9GAST</name>
<sequence>MLQKKHSTAQALYDCKPLVLVGVGLSSYGTELDLVLRCTDRVCSSTMSLQDWPSRLRRLDQSHVMIEIEIRFRLPQDFHLQRRGCQGASVERPCRDKNPQIVLWWDITLTPLGSTSTRVTPKSLIRRRAGGLKKNLGHVNREQKEMKPIQQGQTATTTTTAVKTDRAIEDSRRLDRASEESRRLDRASEESRRPDRDKTWTQGRA</sequence>
<dbReference type="Proteomes" id="UP000762676">
    <property type="component" value="Unassembled WGS sequence"/>
</dbReference>